<keyword evidence="3 6" id="KW-0808">Transferase</keyword>
<evidence type="ECO:0000256" key="4">
    <source>
        <dbReference type="SAM" id="Phobius"/>
    </source>
</evidence>
<evidence type="ECO:0000256" key="2">
    <source>
        <dbReference type="ARBA" id="ARBA00047549"/>
    </source>
</evidence>
<dbReference type="Proteomes" id="UP000279029">
    <property type="component" value="Chromosome"/>
</dbReference>
<gene>
    <name evidence="6" type="ORF">PATL70BA_1067</name>
</gene>
<comment type="catalytic activity">
    <reaction evidence="2">
        <text>thiosulfate + hydrogen cyanide = thiocyanate + sulfite + 2 H(+)</text>
        <dbReference type="Rhea" id="RHEA:16881"/>
        <dbReference type="ChEBI" id="CHEBI:15378"/>
        <dbReference type="ChEBI" id="CHEBI:17359"/>
        <dbReference type="ChEBI" id="CHEBI:18022"/>
        <dbReference type="ChEBI" id="CHEBI:18407"/>
        <dbReference type="ChEBI" id="CHEBI:33542"/>
        <dbReference type="EC" id="2.8.1.1"/>
    </reaction>
</comment>
<protein>
    <recommendedName>
        <fullName evidence="3">Sulfurtransferase</fullName>
    </recommendedName>
</protein>
<keyword evidence="4" id="KW-0812">Transmembrane</keyword>
<dbReference type="PANTHER" id="PTHR43855">
    <property type="entry name" value="THIOSULFATE SULFURTRANSFERASE"/>
    <property type="match status" value="1"/>
</dbReference>
<evidence type="ECO:0000313" key="7">
    <source>
        <dbReference type="Proteomes" id="UP000279029"/>
    </source>
</evidence>
<evidence type="ECO:0000313" key="6">
    <source>
        <dbReference type="EMBL" id="VDN46941.1"/>
    </source>
</evidence>
<reference evidence="6 7" key="1">
    <citation type="submission" date="2018-09" db="EMBL/GenBank/DDBJ databases">
        <authorList>
            <person name="Postec A."/>
        </authorList>
    </citation>
    <scope>NUCLEOTIDE SEQUENCE [LARGE SCALE GENOMIC DNA]</scope>
    <source>
        <strain evidence="6">70B-A</strain>
    </source>
</reference>
<keyword evidence="7" id="KW-1185">Reference proteome</keyword>
<dbReference type="SMART" id="SM00450">
    <property type="entry name" value="RHOD"/>
    <property type="match status" value="2"/>
</dbReference>
<dbReference type="Gene3D" id="3.40.250.10">
    <property type="entry name" value="Rhodanese-like domain"/>
    <property type="match status" value="2"/>
</dbReference>
<evidence type="ECO:0000259" key="5">
    <source>
        <dbReference type="PROSITE" id="PS50206"/>
    </source>
</evidence>
<organism evidence="6 7">
    <name type="scientific">Petrocella atlantisensis</name>
    <dbReference type="NCBI Taxonomy" id="2173034"/>
    <lineage>
        <taxon>Bacteria</taxon>
        <taxon>Bacillati</taxon>
        <taxon>Bacillota</taxon>
        <taxon>Clostridia</taxon>
        <taxon>Lachnospirales</taxon>
        <taxon>Vallitaleaceae</taxon>
        <taxon>Petrocella</taxon>
    </lineage>
</organism>
<dbReference type="InterPro" id="IPR051126">
    <property type="entry name" value="Thiosulfate_sulfurtransferase"/>
</dbReference>
<dbReference type="AlphaFoldDB" id="A0A3P7PUR4"/>
<dbReference type="RefSeq" id="WP_197715788.1">
    <property type="nucleotide sequence ID" value="NZ_LR130778.1"/>
</dbReference>
<dbReference type="InterPro" id="IPR036873">
    <property type="entry name" value="Rhodanese-like_dom_sf"/>
</dbReference>
<sequence length="326" mass="35284">MKNKKVIISLVVVLVVAVGAFMGWKMMFGVQKVAVDSSEQGQKIEQYANPDAFITPFQLKELMEDGGDVVVLGALDPKAADAQIAGSFTFWRGDYSAEESDYPYGGMSADVEKMEAFLSSKGVKEDTILVTYASNSHHDAARLWFQLKSLGHEDVRYLDGGLNAWAGAGYPTGGSNPTVEPSNYKAPNPNTELLATLDDVIAALDDASVEILDTRDASEESGEETKSGAFGPGKIEGAVFIPWETAVAEDTTLKTIDELKEIYGGLEGKNVIAYCQSGVRSAHSLLVLSQALGYENVLNYDGSWIEYSYEVYEKGNELARIENGAE</sequence>
<keyword evidence="1" id="KW-0677">Repeat</keyword>
<proteinExistence type="predicted"/>
<dbReference type="Pfam" id="PF00581">
    <property type="entry name" value="Rhodanese"/>
    <property type="match status" value="2"/>
</dbReference>
<dbReference type="PANTHER" id="PTHR43855:SF1">
    <property type="entry name" value="THIOSULFATE SULFURTRANSFERASE"/>
    <property type="match status" value="1"/>
</dbReference>
<evidence type="ECO:0000256" key="3">
    <source>
        <dbReference type="RuleBase" id="RU000507"/>
    </source>
</evidence>
<evidence type="ECO:0000256" key="1">
    <source>
        <dbReference type="ARBA" id="ARBA00022737"/>
    </source>
</evidence>
<feature type="domain" description="Rhodanese" evidence="5">
    <location>
        <begin position="205"/>
        <end position="316"/>
    </location>
</feature>
<dbReference type="CDD" id="cd01448">
    <property type="entry name" value="TST_Repeat_1"/>
    <property type="match status" value="1"/>
</dbReference>
<dbReference type="CDD" id="cd01449">
    <property type="entry name" value="TST_Repeat_2"/>
    <property type="match status" value="1"/>
</dbReference>
<dbReference type="InterPro" id="IPR001763">
    <property type="entry name" value="Rhodanese-like_dom"/>
</dbReference>
<keyword evidence="4" id="KW-1133">Transmembrane helix</keyword>
<dbReference type="InterPro" id="IPR001307">
    <property type="entry name" value="Thiosulphate_STrfase_CS"/>
</dbReference>
<dbReference type="SUPFAM" id="SSF52821">
    <property type="entry name" value="Rhodanese/Cell cycle control phosphatase"/>
    <property type="match status" value="2"/>
</dbReference>
<feature type="domain" description="Rhodanese" evidence="5">
    <location>
        <begin position="112"/>
        <end position="174"/>
    </location>
</feature>
<dbReference type="PROSITE" id="PS50206">
    <property type="entry name" value="RHODANESE_3"/>
    <property type="match status" value="2"/>
</dbReference>
<keyword evidence="4" id="KW-0472">Membrane</keyword>
<dbReference type="GO" id="GO:0004792">
    <property type="term" value="F:thiosulfate-cyanide sulfurtransferase activity"/>
    <property type="evidence" value="ECO:0007669"/>
    <property type="project" value="UniProtKB-EC"/>
</dbReference>
<name>A0A3P7PUR4_9FIRM</name>
<dbReference type="KEGG" id="cbar:PATL70BA_1067"/>
<dbReference type="PROSITE" id="PS00683">
    <property type="entry name" value="RHODANESE_2"/>
    <property type="match status" value="1"/>
</dbReference>
<accession>A0A3P7PUR4</accession>
<dbReference type="EMBL" id="LR130778">
    <property type="protein sequence ID" value="VDN46941.1"/>
    <property type="molecule type" value="Genomic_DNA"/>
</dbReference>
<feature type="transmembrane region" description="Helical" evidence="4">
    <location>
        <begin position="6"/>
        <end position="24"/>
    </location>
</feature>